<evidence type="ECO:0000313" key="3">
    <source>
        <dbReference type="EMBL" id="ORZ02513.1"/>
    </source>
</evidence>
<dbReference type="EMBL" id="MCGN01000001">
    <property type="protein sequence ID" value="ORZ02513.1"/>
    <property type="molecule type" value="Genomic_DNA"/>
</dbReference>
<evidence type="ECO:0000313" key="4">
    <source>
        <dbReference type="Proteomes" id="UP000242180"/>
    </source>
</evidence>
<dbReference type="Gene3D" id="3.20.20.370">
    <property type="entry name" value="Glycoside hydrolase/deacetylase"/>
    <property type="match status" value="1"/>
</dbReference>
<dbReference type="OrthoDB" id="407355at2759"/>
<dbReference type="CDD" id="cd10952">
    <property type="entry name" value="CE4_MrCDA_like"/>
    <property type="match status" value="1"/>
</dbReference>
<dbReference type="Pfam" id="PF01522">
    <property type="entry name" value="Polysacc_deac_1"/>
    <property type="match status" value="1"/>
</dbReference>
<dbReference type="InterPro" id="IPR002509">
    <property type="entry name" value="NODB_dom"/>
</dbReference>
<gene>
    <name evidence="3" type="ORF">BCR43DRAFT_430101</name>
</gene>
<dbReference type="PANTHER" id="PTHR10587">
    <property type="entry name" value="GLYCOSYL TRANSFERASE-RELATED"/>
    <property type="match status" value="1"/>
</dbReference>
<feature type="signal peptide" evidence="1">
    <location>
        <begin position="1"/>
        <end position="16"/>
    </location>
</feature>
<dbReference type="GO" id="GO:0005975">
    <property type="term" value="P:carbohydrate metabolic process"/>
    <property type="evidence" value="ECO:0007669"/>
    <property type="project" value="InterPro"/>
</dbReference>
<sequence>MLFIPTLLLVSRVIAADPVTSDVEASSTRSNGAMASPVWLAGLKGPEGLHVRQDKSVARPLEPVSELSLSRYPPPLKAPPTDDPEIAAVMRQIDWSLVPKTAPRHKDVASGDLDIKHYDTQADPDCWWSSSLCTKPKLDYLPEDVRHCPQAGDWGLNYDDGPFRVWSEDAEQQAWQEPRLYNFLAEHGNQKATLFFIGSNVITFPEAAQRALQDGHTICSHTWSHPQMTTLSNEAIVAELYWTQKAIKEVLGVTPKCWRPPFGDVDDRVRAIAHAMGMRTILWDQDSNDWGLPSSAVSVKTVNGYFEDWILQRTKNLDIEHGHITLQHENSNATIALTEHWLPLLQENFRVMPIHECLNDAEPYWEKDWVYPTRDQPQQHEPSEEHSAEGIMDHQQIPEQDNKVQHGSNQEQAVSSGATQTMSSGIRGFYVLAAAMLLQTLM</sequence>
<name>A0A1X2HSH3_SYNRA</name>
<protein>
    <recommendedName>
        <fullName evidence="2">NodB homology domain-containing protein</fullName>
    </recommendedName>
</protein>
<feature type="domain" description="NodB homology" evidence="2">
    <location>
        <begin position="152"/>
        <end position="355"/>
    </location>
</feature>
<dbReference type="InParanoid" id="A0A1X2HSH3"/>
<dbReference type="PROSITE" id="PS51677">
    <property type="entry name" value="NODB"/>
    <property type="match status" value="1"/>
</dbReference>
<evidence type="ECO:0000259" key="2">
    <source>
        <dbReference type="PROSITE" id="PS51677"/>
    </source>
</evidence>
<dbReference type="GO" id="GO:0009272">
    <property type="term" value="P:fungal-type cell wall biogenesis"/>
    <property type="evidence" value="ECO:0007669"/>
    <property type="project" value="UniProtKB-ARBA"/>
</dbReference>
<dbReference type="InterPro" id="IPR050248">
    <property type="entry name" value="Polysacc_deacetylase_ArnD"/>
</dbReference>
<dbReference type="InterPro" id="IPR011330">
    <property type="entry name" value="Glyco_hydro/deAcase_b/a-brl"/>
</dbReference>
<reference evidence="3 4" key="1">
    <citation type="submission" date="2016-07" db="EMBL/GenBank/DDBJ databases">
        <title>Pervasive Adenine N6-methylation of Active Genes in Fungi.</title>
        <authorList>
            <consortium name="DOE Joint Genome Institute"/>
            <person name="Mondo S.J."/>
            <person name="Dannebaum R.O."/>
            <person name="Kuo R.C."/>
            <person name="Labutti K."/>
            <person name="Haridas S."/>
            <person name="Kuo A."/>
            <person name="Salamov A."/>
            <person name="Ahrendt S.R."/>
            <person name="Lipzen A."/>
            <person name="Sullivan W."/>
            <person name="Andreopoulos W.B."/>
            <person name="Clum A."/>
            <person name="Lindquist E."/>
            <person name="Daum C."/>
            <person name="Ramamoorthy G.K."/>
            <person name="Gryganskyi A."/>
            <person name="Culley D."/>
            <person name="Magnuson J.K."/>
            <person name="James T.Y."/>
            <person name="O'Malley M.A."/>
            <person name="Stajich J.E."/>
            <person name="Spatafora J.W."/>
            <person name="Visel A."/>
            <person name="Grigoriev I.V."/>
        </authorList>
    </citation>
    <scope>NUCLEOTIDE SEQUENCE [LARGE SCALE GENOMIC DNA]</scope>
    <source>
        <strain evidence="3 4">NRRL 2496</strain>
    </source>
</reference>
<dbReference type="GO" id="GO:0004099">
    <property type="term" value="F:chitin deacetylase activity"/>
    <property type="evidence" value="ECO:0007669"/>
    <property type="project" value="UniProtKB-ARBA"/>
</dbReference>
<dbReference type="AlphaFoldDB" id="A0A1X2HSH3"/>
<dbReference type="GO" id="GO:0016020">
    <property type="term" value="C:membrane"/>
    <property type="evidence" value="ECO:0007669"/>
    <property type="project" value="TreeGrafter"/>
</dbReference>
<dbReference type="PANTHER" id="PTHR10587:SF98">
    <property type="entry name" value="CHITIN DEACETYLASE"/>
    <property type="match status" value="1"/>
</dbReference>
<keyword evidence="4" id="KW-1185">Reference proteome</keyword>
<accession>A0A1X2HSH3</accession>
<dbReference type="Proteomes" id="UP000242180">
    <property type="component" value="Unassembled WGS sequence"/>
</dbReference>
<evidence type="ECO:0000256" key="1">
    <source>
        <dbReference type="SAM" id="SignalP"/>
    </source>
</evidence>
<comment type="caution">
    <text evidence="3">The sequence shown here is derived from an EMBL/GenBank/DDBJ whole genome shotgun (WGS) entry which is preliminary data.</text>
</comment>
<feature type="chain" id="PRO_5012032796" description="NodB homology domain-containing protein" evidence="1">
    <location>
        <begin position="17"/>
        <end position="442"/>
    </location>
</feature>
<keyword evidence="1" id="KW-0732">Signal</keyword>
<proteinExistence type="predicted"/>
<organism evidence="3 4">
    <name type="scientific">Syncephalastrum racemosum</name>
    <name type="common">Filamentous fungus</name>
    <dbReference type="NCBI Taxonomy" id="13706"/>
    <lineage>
        <taxon>Eukaryota</taxon>
        <taxon>Fungi</taxon>
        <taxon>Fungi incertae sedis</taxon>
        <taxon>Mucoromycota</taxon>
        <taxon>Mucoromycotina</taxon>
        <taxon>Mucoromycetes</taxon>
        <taxon>Mucorales</taxon>
        <taxon>Syncephalastraceae</taxon>
        <taxon>Syncephalastrum</taxon>
    </lineage>
</organism>
<dbReference type="SUPFAM" id="SSF88713">
    <property type="entry name" value="Glycoside hydrolase/deacetylase"/>
    <property type="match status" value="1"/>
</dbReference>
<dbReference type="OMA" id="DPWAEPR"/>